<feature type="region of interest" description="Disordered" evidence="1">
    <location>
        <begin position="16"/>
        <end position="41"/>
    </location>
</feature>
<keyword evidence="3" id="KW-1185">Reference proteome</keyword>
<sequence>MLTSVVGSMKLIMTPTDWSQDIRDIQGEPDIKDEDEDPDYDEVYDGNISLEEEERLLAENDTNSEISTTWSDKNSDFSSATLAENKSHGSSKSGPKIVKPGMNLAHVQRLPQEDCAEDAKGIRGRRKPLYPGKSNNAKVKPGSVSQNTKIVLPQKSASVQAIKKTPPKQPMVAQMSPRTRQPGQSAQINNSNHKKKMQKKTSPMSRFAGPTPKKFTTNGKQFNARAAQGNSSTGHSSMTKPVVTKSSSSPPSSTATKKHPCCDAHNPSKLLVNTGGGSFPNTVL</sequence>
<dbReference type="AlphaFoldDB" id="A0AAD8C8B6"/>
<organism evidence="2 3">
    <name type="scientific">Biomphalaria pfeifferi</name>
    <name type="common">Bloodfluke planorb</name>
    <name type="synonym">Freshwater snail</name>
    <dbReference type="NCBI Taxonomy" id="112525"/>
    <lineage>
        <taxon>Eukaryota</taxon>
        <taxon>Metazoa</taxon>
        <taxon>Spiralia</taxon>
        <taxon>Lophotrochozoa</taxon>
        <taxon>Mollusca</taxon>
        <taxon>Gastropoda</taxon>
        <taxon>Heterobranchia</taxon>
        <taxon>Euthyneura</taxon>
        <taxon>Panpulmonata</taxon>
        <taxon>Hygrophila</taxon>
        <taxon>Lymnaeoidea</taxon>
        <taxon>Planorbidae</taxon>
        <taxon>Biomphalaria</taxon>
    </lineage>
</organism>
<evidence type="ECO:0000313" key="3">
    <source>
        <dbReference type="Proteomes" id="UP001233172"/>
    </source>
</evidence>
<proteinExistence type="predicted"/>
<comment type="caution">
    <text evidence="2">The sequence shown here is derived from an EMBL/GenBank/DDBJ whole genome shotgun (WGS) entry which is preliminary data.</text>
</comment>
<name>A0AAD8C8B6_BIOPF</name>
<reference evidence="2" key="2">
    <citation type="submission" date="2023-04" db="EMBL/GenBank/DDBJ databases">
        <authorList>
            <person name="Bu L."/>
            <person name="Lu L."/>
            <person name="Laidemitt M.R."/>
            <person name="Zhang S.M."/>
            <person name="Mutuku M."/>
            <person name="Mkoji G."/>
            <person name="Steinauer M."/>
            <person name="Loker E.S."/>
        </authorList>
    </citation>
    <scope>NUCLEOTIDE SEQUENCE</scope>
    <source>
        <strain evidence="2">KasaAsao</strain>
        <tissue evidence="2">Whole Snail</tissue>
    </source>
</reference>
<dbReference type="Proteomes" id="UP001233172">
    <property type="component" value="Unassembled WGS sequence"/>
</dbReference>
<dbReference type="EMBL" id="JASAOG010000006">
    <property type="protein sequence ID" value="KAK0067852.1"/>
    <property type="molecule type" value="Genomic_DNA"/>
</dbReference>
<protein>
    <submittedName>
        <fullName evidence="2">Adenomatous polyposis coli protein</fullName>
    </submittedName>
</protein>
<accession>A0AAD8C8B6</accession>
<feature type="compositionally biased region" description="Polar residues" evidence="1">
    <location>
        <begin position="176"/>
        <end position="191"/>
    </location>
</feature>
<feature type="compositionally biased region" description="Low complexity" evidence="1">
    <location>
        <begin position="236"/>
        <end position="255"/>
    </location>
</feature>
<feature type="compositionally biased region" description="Polar residues" evidence="1">
    <location>
        <begin position="133"/>
        <end position="159"/>
    </location>
</feature>
<feature type="region of interest" description="Disordered" evidence="1">
    <location>
        <begin position="55"/>
        <end position="284"/>
    </location>
</feature>
<evidence type="ECO:0000256" key="1">
    <source>
        <dbReference type="SAM" id="MobiDB-lite"/>
    </source>
</evidence>
<reference evidence="2" key="1">
    <citation type="journal article" date="2023" name="PLoS Negl. Trop. Dis.">
        <title>A genome sequence for Biomphalaria pfeifferi, the major vector snail for the human-infecting parasite Schistosoma mansoni.</title>
        <authorList>
            <person name="Bu L."/>
            <person name="Lu L."/>
            <person name="Laidemitt M.R."/>
            <person name="Zhang S.M."/>
            <person name="Mutuku M."/>
            <person name="Mkoji G."/>
            <person name="Steinauer M."/>
            <person name="Loker E.S."/>
        </authorList>
    </citation>
    <scope>NUCLEOTIDE SEQUENCE</scope>
    <source>
        <strain evidence="2">KasaAsao</strain>
    </source>
</reference>
<gene>
    <name evidence="2" type="ORF">Bpfe_002693</name>
</gene>
<feature type="compositionally biased region" description="Polar residues" evidence="1">
    <location>
        <begin position="60"/>
        <end position="93"/>
    </location>
</feature>
<evidence type="ECO:0000313" key="2">
    <source>
        <dbReference type="EMBL" id="KAK0067852.1"/>
    </source>
</evidence>
<feature type="compositionally biased region" description="Basic and acidic residues" evidence="1">
    <location>
        <begin position="20"/>
        <end position="30"/>
    </location>
</feature>
<feature type="compositionally biased region" description="Acidic residues" evidence="1">
    <location>
        <begin position="31"/>
        <end position="41"/>
    </location>
</feature>